<dbReference type="EMBL" id="CP144754">
    <property type="protein sequence ID" value="WVZ99840.1"/>
    <property type="molecule type" value="Genomic_DNA"/>
</dbReference>
<sequence>MYSCMSTLPKTTGPPSSSFRKPRQATPFSTSGMMTFLASASSLAPPSISTVKLGMVTLLAGSTPSPAKKSKPATSRTRGRCARWTSSAAVTASYASGTRPVTEVPVSRMTPPPRMLSSHTSGGMSSSWPPTVMPVTGGPSPTVTSTLNTRRVSMVVPAGPSRIAGFGPKLGRLPRLPPAAAAVVPEAAGRHRDDLLVPEQVLGLHGAVVLPPLRRVFGRIRRRGDLEMEAAAVLDDAFVVVVGACAVNHHQLQAAEEEAMEGEEDEEDGGQRAARHASQPARCWMIELMTKLNSLSIFNPRALATTIIAVAWWWTTSLLL</sequence>
<gene>
    <name evidence="2" type="ORF">U9M48_045081</name>
</gene>
<accession>A0AAQ3UWC7</accession>
<keyword evidence="3" id="KW-1185">Reference proteome</keyword>
<evidence type="ECO:0000313" key="3">
    <source>
        <dbReference type="Proteomes" id="UP001341281"/>
    </source>
</evidence>
<evidence type="ECO:0000256" key="1">
    <source>
        <dbReference type="SAM" id="MobiDB-lite"/>
    </source>
</evidence>
<protein>
    <submittedName>
        <fullName evidence="2">Uncharacterized protein</fullName>
    </submittedName>
</protein>
<name>A0AAQ3UWC7_PASNO</name>
<reference evidence="2 3" key="1">
    <citation type="submission" date="2024-02" db="EMBL/GenBank/DDBJ databases">
        <title>High-quality chromosome-scale genome assembly of Pensacola bahiagrass (Paspalum notatum Flugge var. saurae).</title>
        <authorList>
            <person name="Vega J.M."/>
            <person name="Podio M."/>
            <person name="Orjuela J."/>
            <person name="Siena L.A."/>
            <person name="Pessino S.C."/>
            <person name="Combes M.C."/>
            <person name="Mariac C."/>
            <person name="Albertini E."/>
            <person name="Pupilli F."/>
            <person name="Ortiz J.P.A."/>
            <person name="Leblanc O."/>
        </authorList>
    </citation>
    <scope>NUCLEOTIDE SEQUENCE [LARGE SCALE GENOMIC DNA]</scope>
    <source>
        <strain evidence="2">R1</strain>
        <tissue evidence="2">Leaf</tissue>
    </source>
</reference>
<dbReference type="Proteomes" id="UP001341281">
    <property type="component" value="Chromosome 10"/>
</dbReference>
<feature type="region of interest" description="Disordered" evidence="1">
    <location>
        <begin position="101"/>
        <end position="128"/>
    </location>
</feature>
<feature type="region of interest" description="Disordered" evidence="1">
    <location>
        <begin position="1"/>
        <end position="26"/>
    </location>
</feature>
<evidence type="ECO:0000313" key="2">
    <source>
        <dbReference type="EMBL" id="WVZ99840.1"/>
    </source>
</evidence>
<feature type="compositionally biased region" description="Low complexity" evidence="1">
    <location>
        <begin position="117"/>
        <end position="127"/>
    </location>
</feature>
<feature type="region of interest" description="Disordered" evidence="1">
    <location>
        <begin position="61"/>
        <end position="82"/>
    </location>
</feature>
<dbReference type="AlphaFoldDB" id="A0AAQ3UWC7"/>
<proteinExistence type="predicted"/>
<feature type="compositionally biased region" description="Polar residues" evidence="1">
    <location>
        <begin position="1"/>
        <end position="19"/>
    </location>
</feature>
<organism evidence="2 3">
    <name type="scientific">Paspalum notatum var. saurae</name>
    <dbReference type="NCBI Taxonomy" id="547442"/>
    <lineage>
        <taxon>Eukaryota</taxon>
        <taxon>Viridiplantae</taxon>
        <taxon>Streptophyta</taxon>
        <taxon>Embryophyta</taxon>
        <taxon>Tracheophyta</taxon>
        <taxon>Spermatophyta</taxon>
        <taxon>Magnoliopsida</taxon>
        <taxon>Liliopsida</taxon>
        <taxon>Poales</taxon>
        <taxon>Poaceae</taxon>
        <taxon>PACMAD clade</taxon>
        <taxon>Panicoideae</taxon>
        <taxon>Andropogonodae</taxon>
        <taxon>Paspaleae</taxon>
        <taxon>Paspalinae</taxon>
        <taxon>Paspalum</taxon>
    </lineage>
</organism>